<gene>
    <name evidence="1" type="ORF">AC578_9793</name>
</gene>
<protein>
    <submittedName>
        <fullName evidence="1">Uncharacterized protein</fullName>
    </submittedName>
</protein>
<evidence type="ECO:0000313" key="2">
    <source>
        <dbReference type="Proteomes" id="UP000070133"/>
    </source>
</evidence>
<accession>A0A139GUQ6</accession>
<sequence length="60" mass="6576">MYAHVATAMQLEDVKGSVTMTTVIRGRNIATMQLRVAQIAKHPVFIDEVDKGDSSRTTKG</sequence>
<keyword evidence="2" id="KW-1185">Reference proteome</keyword>
<reference evidence="1 2" key="1">
    <citation type="submission" date="2015-07" db="EMBL/GenBank/DDBJ databases">
        <title>Comparative genomics of the Sigatoka disease complex on banana suggests a link between parallel evolutionary changes in Pseudocercospora fijiensis and Pseudocercospora eumusae and increased virulence on the banana host.</title>
        <authorList>
            <person name="Chang T.-C."/>
            <person name="Salvucci A."/>
            <person name="Crous P.W."/>
            <person name="Stergiopoulos I."/>
        </authorList>
    </citation>
    <scope>NUCLEOTIDE SEQUENCE [LARGE SCALE GENOMIC DNA]</scope>
    <source>
        <strain evidence="1 2">CBS 114824</strain>
    </source>
</reference>
<evidence type="ECO:0000313" key="1">
    <source>
        <dbReference type="EMBL" id="KXS93915.1"/>
    </source>
</evidence>
<proteinExistence type="predicted"/>
<dbReference type="Proteomes" id="UP000070133">
    <property type="component" value="Unassembled WGS sequence"/>
</dbReference>
<comment type="caution">
    <text evidence="1">The sequence shown here is derived from an EMBL/GenBank/DDBJ whole genome shotgun (WGS) entry which is preliminary data.</text>
</comment>
<organism evidence="1 2">
    <name type="scientific">Pseudocercospora eumusae</name>
    <dbReference type="NCBI Taxonomy" id="321146"/>
    <lineage>
        <taxon>Eukaryota</taxon>
        <taxon>Fungi</taxon>
        <taxon>Dikarya</taxon>
        <taxon>Ascomycota</taxon>
        <taxon>Pezizomycotina</taxon>
        <taxon>Dothideomycetes</taxon>
        <taxon>Dothideomycetidae</taxon>
        <taxon>Mycosphaerellales</taxon>
        <taxon>Mycosphaerellaceae</taxon>
        <taxon>Pseudocercospora</taxon>
    </lineage>
</organism>
<dbReference type="EMBL" id="LFZN01000362">
    <property type="protein sequence ID" value="KXS93915.1"/>
    <property type="molecule type" value="Genomic_DNA"/>
</dbReference>
<name>A0A139GUQ6_9PEZI</name>
<dbReference type="AlphaFoldDB" id="A0A139GUQ6"/>